<sequence>MLHNAGENTMKHRHTYLVMPGVWSAKGNFTDGNGTQHAVSGTSTITHDRGIWYNRAAMLIHTVPPSDMECVYEIAPMMPGSNHTTWTAETLPMGRMSGNFAMVGNTILACAYTPQGTSMETMRQIDADTYENRGALFMDGILISAWETVLHRQQPQSDGR</sequence>
<gene>
    <name evidence="1" type="ORF">DSM19430T_04370</name>
</gene>
<organism evidence="1 2">
    <name type="scientific">Desulfovibrio psychrotolerans</name>
    <dbReference type="NCBI Taxonomy" id="415242"/>
    <lineage>
        <taxon>Bacteria</taxon>
        <taxon>Pseudomonadati</taxon>
        <taxon>Thermodesulfobacteriota</taxon>
        <taxon>Desulfovibrionia</taxon>
        <taxon>Desulfovibrionales</taxon>
        <taxon>Desulfovibrionaceae</taxon>
        <taxon>Desulfovibrio</taxon>
    </lineage>
</organism>
<evidence type="ECO:0000313" key="1">
    <source>
        <dbReference type="EMBL" id="GFM35753.1"/>
    </source>
</evidence>
<protein>
    <submittedName>
        <fullName evidence="1">Uncharacterized protein</fullName>
    </submittedName>
</protein>
<name>A0A7J0BPX6_9BACT</name>
<dbReference type="EMBL" id="BLVP01000001">
    <property type="protein sequence ID" value="GFM35753.1"/>
    <property type="molecule type" value="Genomic_DNA"/>
</dbReference>
<reference evidence="1 2" key="1">
    <citation type="submission" date="2020-05" db="EMBL/GenBank/DDBJ databases">
        <title>Draft genome sequence of Desulfovibrio psychrotolerans JS1T.</title>
        <authorList>
            <person name="Ueno A."/>
            <person name="Tamazawa S."/>
            <person name="Tamamura S."/>
            <person name="Murakami T."/>
            <person name="Kiyama T."/>
            <person name="Inomata H."/>
            <person name="Amano Y."/>
            <person name="Miyakawa K."/>
            <person name="Tamaki H."/>
            <person name="Naganuma T."/>
            <person name="Kaneko K."/>
        </authorList>
    </citation>
    <scope>NUCLEOTIDE SEQUENCE [LARGE SCALE GENOMIC DNA]</scope>
    <source>
        <strain evidence="1 2">JS1</strain>
    </source>
</reference>
<proteinExistence type="predicted"/>
<evidence type="ECO:0000313" key="2">
    <source>
        <dbReference type="Proteomes" id="UP000503820"/>
    </source>
</evidence>
<comment type="caution">
    <text evidence="1">The sequence shown here is derived from an EMBL/GenBank/DDBJ whole genome shotgun (WGS) entry which is preliminary data.</text>
</comment>
<dbReference type="Proteomes" id="UP000503820">
    <property type="component" value="Unassembled WGS sequence"/>
</dbReference>
<keyword evidence="2" id="KW-1185">Reference proteome</keyword>
<dbReference type="AlphaFoldDB" id="A0A7J0BPX6"/>
<accession>A0A7J0BPX6</accession>